<dbReference type="SUPFAM" id="SSF50475">
    <property type="entry name" value="FMN-binding split barrel"/>
    <property type="match status" value="1"/>
</dbReference>
<dbReference type="EMBL" id="PVNH01000015">
    <property type="protein sequence ID" value="PRX43473.1"/>
    <property type="molecule type" value="Genomic_DNA"/>
</dbReference>
<dbReference type="PANTHER" id="PTHR39428:SF1">
    <property type="entry name" value="F420H(2)-DEPENDENT QUINONE REDUCTASE RV1261C"/>
    <property type="match status" value="1"/>
</dbReference>
<dbReference type="NCBIfam" id="TIGR00026">
    <property type="entry name" value="hi_GC_TIGR00026"/>
    <property type="match status" value="1"/>
</dbReference>
<dbReference type="OrthoDB" id="163266at2"/>
<dbReference type="GO" id="GO:0016491">
    <property type="term" value="F:oxidoreductase activity"/>
    <property type="evidence" value="ECO:0007669"/>
    <property type="project" value="InterPro"/>
</dbReference>
<evidence type="ECO:0000313" key="3">
    <source>
        <dbReference type="EMBL" id="PRX43473.1"/>
    </source>
</evidence>
<proteinExistence type="inferred from homology"/>
<dbReference type="GO" id="GO:0070967">
    <property type="term" value="F:coenzyme F420 binding"/>
    <property type="evidence" value="ECO:0007669"/>
    <property type="project" value="TreeGrafter"/>
</dbReference>
<reference evidence="3 4" key="1">
    <citation type="submission" date="2018-03" db="EMBL/GenBank/DDBJ databases">
        <title>Genomic Encyclopedia of Type Strains, Phase III (KMG-III): the genomes of soil and plant-associated and newly described type strains.</title>
        <authorList>
            <person name="Whitman W."/>
        </authorList>
    </citation>
    <scope>NUCLEOTIDE SEQUENCE [LARGE SCALE GENOMIC DNA]</scope>
    <source>
        <strain evidence="3 4">CGMCC 4.7125</strain>
    </source>
</reference>
<dbReference type="Pfam" id="PF04075">
    <property type="entry name" value="F420H2_quin_red"/>
    <property type="match status" value="1"/>
</dbReference>
<sequence length="157" mass="17598">MEIVKRVRPPRGLARLLFRLPVHVYRLGLGRIFGTRMMLLHHTGRVSGLPRRTVVEVVERDPGGYVAASGFGPRADWYRNVRANPDVTLQVGGRTVRATARPLPEAEGGEVMARYGRRHPRAARRLSGLMGFAVDGTEADYRELGRQIPFVRFEPGD</sequence>
<keyword evidence="4" id="KW-1185">Reference proteome</keyword>
<dbReference type="AlphaFoldDB" id="A0A2T0LKV9"/>
<accession>A0A2T0LKV9</accession>
<evidence type="ECO:0000313" key="4">
    <source>
        <dbReference type="Proteomes" id="UP000238362"/>
    </source>
</evidence>
<dbReference type="InterPro" id="IPR012349">
    <property type="entry name" value="Split_barrel_FMN-bd"/>
</dbReference>
<dbReference type="Proteomes" id="UP000238362">
    <property type="component" value="Unassembled WGS sequence"/>
</dbReference>
<dbReference type="RefSeq" id="WP_106182501.1">
    <property type="nucleotide sequence ID" value="NZ_PVNH01000015.1"/>
</dbReference>
<evidence type="ECO:0000256" key="1">
    <source>
        <dbReference type="ARBA" id="ARBA00008710"/>
    </source>
</evidence>
<name>A0A2T0LKV9_9PSEU</name>
<gene>
    <name evidence="3" type="ORF">B0I33_11591</name>
</gene>
<dbReference type="PANTHER" id="PTHR39428">
    <property type="entry name" value="F420H(2)-DEPENDENT QUINONE REDUCTASE RV1261C"/>
    <property type="match status" value="1"/>
</dbReference>
<evidence type="ECO:0000256" key="2">
    <source>
        <dbReference type="ARBA" id="ARBA00049106"/>
    </source>
</evidence>
<dbReference type="InterPro" id="IPR004378">
    <property type="entry name" value="F420H2_quin_Rdtase"/>
</dbReference>
<protein>
    <submittedName>
        <fullName evidence="3">Deazaflavin-dependent oxidoreductase (Nitroreductase family)</fullName>
    </submittedName>
</protein>
<comment type="similarity">
    <text evidence="1">Belongs to the F420H(2)-dependent quinone reductase family.</text>
</comment>
<comment type="caution">
    <text evidence="3">The sequence shown here is derived from an EMBL/GenBank/DDBJ whole genome shotgun (WGS) entry which is preliminary data.</text>
</comment>
<dbReference type="GO" id="GO:0005886">
    <property type="term" value="C:plasma membrane"/>
    <property type="evidence" value="ECO:0007669"/>
    <property type="project" value="TreeGrafter"/>
</dbReference>
<organism evidence="3 4">
    <name type="scientific">Prauserella shujinwangii</name>
    <dbReference type="NCBI Taxonomy" id="1453103"/>
    <lineage>
        <taxon>Bacteria</taxon>
        <taxon>Bacillati</taxon>
        <taxon>Actinomycetota</taxon>
        <taxon>Actinomycetes</taxon>
        <taxon>Pseudonocardiales</taxon>
        <taxon>Pseudonocardiaceae</taxon>
        <taxon>Prauserella</taxon>
    </lineage>
</organism>
<comment type="catalytic activity">
    <reaction evidence="2">
        <text>oxidized coenzyme F420-(gamma-L-Glu)(n) + a quinol + H(+) = reduced coenzyme F420-(gamma-L-Glu)(n) + a quinone</text>
        <dbReference type="Rhea" id="RHEA:39663"/>
        <dbReference type="Rhea" id="RHEA-COMP:12939"/>
        <dbReference type="Rhea" id="RHEA-COMP:14378"/>
        <dbReference type="ChEBI" id="CHEBI:15378"/>
        <dbReference type="ChEBI" id="CHEBI:24646"/>
        <dbReference type="ChEBI" id="CHEBI:132124"/>
        <dbReference type="ChEBI" id="CHEBI:133980"/>
        <dbReference type="ChEBI" id="CHEBI:139511"/>
    </reaction>
</comment>
<dbReference type="Gene3D" id="2.30.110.10">
    <property type="entry name" value="Electron Transport, Fmn-binding Protein, Chain A"/>
    <property type="match status" value="1"/>
</dbReference>